<dbReference type="GO" id="GO:0007052">
    <property type="term" value="P:mitotic spindle organization"/>
    <property type="evidence" value="ECO:0007669"/>
    <property type="project" value="TreeGrafter"/>
</dbReference>
<dbReference type="GO" id="GO:0031616">
    <property type="term" value="C:spindle pole centrosome"/>
    <property type="evidence" value="ECO:0007669"/>
    <property type="project" value="TreeGrafter"/>
</dbReference>
<evidence type="ECO:0000313" key="3">
    <source>
        <dbReference type="EMBL" id="KAF0291165.1"/>
    </source>
</evidence>
<evidence type="ECO:0000256" key="2">
    <source>
        <dbReference type="SAM" id="MobiDB-lite"/>
    </source>
</evidence>
<feature type="compositionally biased region" description="Low complexity" evidence="2">
    <location>
        <begin position="138"/>
        <end position="167"/>
    </location>
</feature>
<dbReference type="Proteomes" id="UP000440578">
    <property type="component" value="Unassembled WGS sequence"/>
</dbReference>
<name>A0A6A4VBJ6_AMPAM</name>
<dbReference type="InterPro" id="IPR005026">
    <property type="entry name" value="SAPAP"/>
</dbReference>
<dbReference type="OrthoDB" id="10023951at2759"/>
<dbReference type="GO" id="GO:0051382">
    <property type="term" value="P:kinetochore assembly"/>
    <property type="evidence" value="ECO:0007669"/>
    <property type="project" value="TreeGrafter"/>
</dbReference>
<evidence type="ECO:0000256" key="1">
    <source>
        <dbReference type="ARBA" id="ARBA00008839"/>
    </source>
</evidence>
<reference evidence="3 4" key="1">
    <citation type="submission" date="2019-07" db="EMBL/GenBank/DDBJ databases">
        <title>Draft genome assembly of a fouling barnacle, Amphibalanus amphitrite (Darwin, 1854): The first reference genome for Thecostraca.</title>
        <authorList>
            <person name="Kim W."/>
        </authorList>
    </citation>
    <scope>NUCLEOTIDE SEQUENCE [LARGE SCALE GENOMIC DNA]</scope>
    <source>
        <strain evidence="3">SNU_AA5</strain>
        <tissue evidence="3">Soma without cirri and trophi</tissue>
    </source>
</reference>
<gene>
    <name evidence="3" type="primary">Dlgap5</name>
    <name evidence="3" type="ORF">FJT64_010675</name>
</gene>
<feature type="compositionally biased region" description="Low complexity" evidence="2">
    <location>
        <begin position="1"/>
        <end position="17"/>
    </location>
</feature>
<comment type="similarity">
    <text evidence="1">Belongs to the SAPAP family.</text>
</comment>
<evidence type="ECO:0000313" key="4">
    <source>
        <dbReference type="Proteomes" id="UP000440578"/>
    </source>
</evidence>
<feature type="region of interest" description="Disordered" evidence="2">
    <location>
        <begin position="136"/>
        <end position="167"/>
    </location>
</feature>
<dbReference type="GO" id="GO:0005634">
    <property type="term" value="C:nucleus"/>
    <property type="evidence" value="ECO:0007669"/>
    <property type="project" value="TreeGrafter"/>
</dbReference>
<dbReference type="GO" id="GO:0005737">
    <property type="term" value="C:cytoplasm"/>
    <property type="evidence" value="ECO:0007669"/>
    <property type="project" value="TreeGrafter"/>
</dbReference>
<protein>
    <submittedName>
        <fullName evidence="3">Disks large-associated protein 5</fullName>
    </submittedName>
</protein>
<dbReference type="GO" id="GO:0023052">
    <property type="term" value="P:signaling"/>
    <property type="evidence" value="ECO:0007669"/>
    <property type="project" value="InterPro"/>
</dbReference>
<organism evidence="3 4">
    <name type="scientific">Amphibalanus amphitrite</name>
    <name type="common">Striped barnacle</name>
    <name type="synonym">Balanus amphitrite</name>
    <dbReference type="NCBI Taxonomy" id="1232801"/>
    <lineage>
        <taxon>Eukaryota</taxon>
        <taxon>Metazoa</taxon>
        <taxon>Ecdysozoa</taxon>
        <taxon>Arthropoda</taxon>
        <taxon>Crustacea</taxon>
        <taxon>Multicrustacea</taxon>
        <taxon>Cirripedia</taxon>
        <taxon>Thoracica</taxon>
        <taxon>Thoracicalcarea</taxon>
        <taxon>Balanomorpha</taxon>
        <taxon>Balanoidea</taxon>
        <taxon>Balanidae</taxon>
        <taxon>Amphibalaninae</taxon>
        <taxon>Amphibalanus</taxon>
    </lineage>
</organism>
<feature type="region of interest" description="Disordered" evidence="2">
    <location>
        <begin position="1"/>
        <end position="22"/>
    </location>
</feature>
<dbReference type="GO" id="GO:0007346">
    <property type="term" value="P:regulation of mitotic cell cycle"/>
    <property type="evidence" value="ECO:0007669"/>
    <property type="project" value="TreeGrafter"/>
</dbReference>
<dbReference type="GO" id="GO:0051642">
    <property type="term" value="P:centrosome localization"/>
    <property type="evidence" value="ECO:0007669"/>
    <property type="project" value="TreeGrafter"/>
</dbReference>
<keyword evidence="4" id="KW-1185">Reference proteome</keyword>
<proteinExistence type="inferred from homology"/>
<sequence>MQQHPTQPAVQQQPAGPERSDGQQLSIGYFRRLLSAETERLSARAGHWEQVAAAGGVPDEPLGELRSVAGQARLLIRERFAQFDNLVDGAEFLRGPRPTTLTDLQGFWEMIYYQVEDVDRKFGRLERLRAAGWRGVDSPSAAAGAGAAAPVRPVSRPAAGRRAAGKRAGPSAGLRAALLGTFGGTCTGPVVVSAAQSGRSFSWVGCSAGQRSYINLRPDEGIMT</sequence>
<dbReference type="GO" id="GO:0007059">
    <property type="term" value="P:chromosome segregation"/>
    <property type="evidence" value="ECO:0007669"/>
    <property type="project" value="TreeGrafter"/>
</dbReference>
<dbReference type="AlphaFoldDB" id="A0A6A4VBJ6"/>
<dbReference type="GO" id="GO:0008017">
    <property type="term" value="F:microtubule binding"/>
    <property type="evidence" value="ECO:0007669"/>
    <property type="project" value="TreeGrafter"/>
</dbReference>
<comment type="caution">
    <text evidence="3">The sequence shown here is derived from an EMBL/GenBank/DDBJ whole genome shotgun (WGS) entry which is preliminary data.</text>
</comment>
<dbReference type="PANTHER" id="PTHR12353:SF1">
    <property type="entry name" value="DISKS LARGE-ASSOCIATED PROTEIN 5"/>
    <property type="match status" value="1"/>
</dbReference>
<accession>A0A6A4VBJ6</accession>
<dbReference type="PANTHER" id="PTHR12353">
    <property type="entry name" value="DISKS LARGE-ASSOCIATED PROTEIN DAP SAP90/PSD-95-ASSOCIATED PROTEIN"/>
    <property type="match status" value="1"/>
</dbReference>
<dbReference type="Pfam" id="PF03359">
    <property type="entry name" value="GKAP"/>
    <property type="match status" value="1"/>
</dbReference>
<dbReference type="EMBL" id="VIIS01001903">
    <property type="protein sequence ID" value="KAF0291165.1"/>
    <property type="molecule type" value="Genomic_DNA"/>
</dbReference>